<dbReference type="SUPFAM" id="SSF55979">
    <property type="entry name" value="DNA clamp"/>
    <property type="match status" value="1"/>
</dbReference>
<dbReference type="Pfam" id="PF00712">
    <property type="entry name" value="DNA_pol3_beta"/>
    <property type="match status" value="1"/>
</dbReference>
<evidence type="ECO:0000256" key="8">
    <source>
        <dbReference type="ARBA" id="ARBA00023125"/>
    </source>
</evidence>
<proteinExistence type="inferred from homology"/>
<dbReference type="GO" id="GO:0006271">
    <property type="term" value="P:DNA strand elongation involved in DNA replication"/>
    <property type="evidence" value="ECO:0007669"/>
    <property type="project" value="TreeGrafter"/>
</dbReference>
<comment type="subcellular location">
    <subcellularLocation>
        <location evidence="1">Cytoplasm</location>
    </subcellularLocation>
</comment>
<comment type="similarity">
    <text evidence="2">Belongs to the beta sliding clamp family.</text>
</comment>
<dbReference type="InterPro" id="IPR001001">
    <property type="entry name" value="DNA_polIII_beta"/>
</dbReference>
<evidence type="ECO:0000256" key="5">
    <source>
        <dbReference type="ARBA" id="ARBA00022695"/>
    </source>
</evidence>
<comment type="caution">
    <text evidence="11">The sequence shown here is derived from an EMBL/GenBank/DDBJ whole genome shotgun (WGS) entry which is preliminary data.</text>
</comment>
<dbReference type="GO" id="GO:0008408">
    <property type="term" value="F:3'-5' exonuclease activity"/>
    <property type="evidence" value="ECO:0007669"/>
    <property type="project" value="InterPro"/>
</dbReference>
<dbReference type="InterPro" id="IPR022634">
    <property type="entry name" value="DNA_polIII_beta_N"/>
</dbReference>
<evidence type="ECO:0000256" key="6">
    <source>
        <dbReference type="ARBA" id="ARBA00022705"/>
    </source>
</evidence>
<dbReference type="SMART" id="SM00480">
    <property type="entry name" value="POL3Bc"/>
    <property type="match status" value="1"/>
</dbReference>
<gene>
    <name evidence="11" type="ORF">GMD52_09170</name>
</gene>
<protein>
    <recommendedName>
        <fullName evidence="9">DNA polymerase III subunit beta</fullName>
    </recommendedName>
</protein>
<keyword evidence="3" id="KW-0963">Cytoplasm</keyword>
<evidence type="ECO:0000256" key="3">
    <source>
        <dbReference type="ARBA" id="ARBA00022490"/>
    </source>
</evidence>
<evidence type="ECO:0000313" key="12">
    <source>
        <dbReference type="Proteomes" id="UP000449193"/>
    </source>
</evidence>
<dbReference type="InterPro" id="IPR046938">
    <property type="entry name" value="DNA_clamp_sf"/>
</dbReference>
<feature type="domain" description="DNA polymerase III beta sliding clamp N-terminal" evidence="10">
    <location>
        <begin position="96"/>
        <end position="209"/>
    </location>
</feature>
<keyword evidence="4" id="KW-0808">Transferase</keyword>
<dbReference type="GO" id="GO:0003887">
    <property type="term" value="F:DNA-directed DNA polymerase activity"/>
    <property type="evidence" value="ECO:0007669"/>
    <property type="project" value="UniProtKB-KW"/>
</dbReference>
<dbReference type="GO" id="GO:0003677">
    <property type="term" value="F:DNA binding"/>
    <property type="evidence" value="ECO:0007669"/>
    <property type="project" value="UniProtKB-KW"/>
</dbReference>
<evidence type="ECO:0000256" key="4">
    <source>
        <dbReference type="ARBA" id="ARBA00022679"/>
    </source>
</evidence>
<reference evidence="11 12" key="1">
    <citation type="journal article" date="2019" name="Nat. Med.">
        <title>A library of human gut bacterial isolates paired with longitudinal multiomics data enables mechanistic microbiome research.</title>
        <authorList>
            <person name="Poyet M."/>
            <person name="Groussin M."/>
            <person name="Gibbons S.M."/>
            <person name="Avila-Pacheco J."/>
            <person name="Jiang X."/>
            <person name="Kearney S.M."/>
            <person name="Perrotta A.R."/>
            <person name="Berdy B."/>
            <person name="Zhao S."/>
            <person name="Lieberman T.D."/>
            <person name="Swanson P.K."/>
            <person name="Smith M."/>
            <person name="Roesemann S."/>
            <person name="Alexander J.E."/>
            <person name="Rich S.A."/>
            <person name="Livny J."/>
            <person name="Vlamakis H."/>
            <person name="Clish C."/>
            <person name="Bullock K."/>
            <person name="Deik A."/>
            <person name="Scott J."/>
            <person name="Pierce K.A."/>
            <person name="Xavier R.J."/>
            <person name="Alm E.J."/>
        </authorList>
    </citation>
    <scope>NUCLEOTIDE SEQUENCE [LARGE SCALE GENOMIC DNA]</scope>
    <source>
        <strain evidence="11 12">BIOML-A7</strain>
    </source>
</reference>
<dbReference type="Gene3D" id="3.10.150.10">
    <property type="entry name" value="DNA Polymerase III, subunit A, domain 2"/>
    <property type="match status" value="1"/>
</dbReference>
<dbReference type="GO" id="GO:0009360">
    <property type="term" value="C:DNA polymerase III complex"/>
    <property type="evidence" value="ECO:0007669"/>
    <property type="project" value="InterPro"/>
</dbReference>
<keyword evidence="7" id="KW-0239">DNA-directed DNA polymerase</keyword>
<dbReference type="Proteomes" id="UP000449193">
    <property type="component" value="Unassembled WGS sequence"/>
</dbReference>
<dbReference type="Gene3D" id="3.70.10.10">
    <property type="match status" value="1"/>
</dbReference>
<keyword evidence="8" id="KW-0238">DNA-binding</keyword>
<evidence type="ECO:0000259" key="10">
    <source>
        <dbReference type="Pfam" id="PF00712"/>
    </source>
</evidence>
<sequence length="486" mass="53889">MERRTHQPYRPVRRSPESRCHPLYREKIPFYLLTSSATHHLYQLKEAHSVTRSLRSRRPEKNIEPINGLNHLRSFRCLTCSANLHSEVSCMYIHFIRSQALSALKKLQPALPRDNLIPQLSGIHLEADAERKEVTATARSTALAARISFPSEVEEAGSAVINGTLLCQLMEKFSGDDVDIQTFPTENAVLRSGRATFTLATLPPASYPQPVFQDPYVTITITNFPQLVGRTSFALMQNSSEKPAYGCIRLNVANSHAIVTTTDLEGLTQVAVPVTTENFSAKESPMFLIPSYAARYISSVLDAKEALTIGITDHELIFFAHGLRASCPACKAEFLDPSMILRRIKPCYSALVEREAFCNALHSLTVSAKDPRATVDLGLTDDSLTLKCADLFSRTSTNITATAARPTPRVFYYREDILEKAVQTLQGSVIRVGIDQDGALLLRTKEQLYLQMPRTRAFIPSAADVKKKGSPKPSQAKRTGAKRKAA</sequence>
<name>A0A6I3Q938_9FIRM</name>
<evidence type="ECO:0000256" key="1">
    <source>
        <dbReference type="ARBA" id="ARBA00004496"/>
    </source>
</evidence>
<evidence type="ECO:0000256" key="2">
    <source>
        <dbReference type="ARBA" id="ARBA00010752"/>
    </source>
</evidence>
<keyword evidence="5" id="KW-0548">Nucleotidyltransferase</keyword>
<dbReference type="PANTHER" id="PTHR30478">
    <property type="entry name" value="DNA POLYMERASE III SUBUNIT BETA"/>
    <property type="match status" value="1"/>
</dbReference>
<keyword evidence="6" id="KW-0235">DNA replication</keyword>
<dbReference type="EMBL" id="WMZR01000010">
    <property type="protein sequence ID" value="MTS51709.1"/>
    <property type="molecule type" value="Genomic_DNA"/>
</dbReference>
<accession>A0A6I3Q938</accession>
<dbReference type="AlphaFoldDB" id="A0A6I3Q938"/>
<evidence type="ECO:0000256" key="9">
    <source>
        <dbReference type="ARBA" id="ARBA00033275"/>
    </source>
</evidence>
<evidence type="ECO:0000256" key="7">
    <source>
        <dbReference type="ARBA" id="ARBA00022932"/>
    </source>
</evidence>
<dbReference type="PANTHER" id="PTHR30478:SF0">
    <property type="entry name" value="BETA SLIDING CLAMP"/>
    <property type="match status" value="1"/>
</dbReference>
<organism evidence="11 12">
    <name type="scientific">Ruthenibacterium lactatiformans</name>
    <dbReference type="NCBI Taxonomy" id="1550024"/>
    <lineage>
        <taxon>Bacteria</taxon>
        <taxon>Bacillati</taxon>
        <taxon>Bacillota</taxon>
        <taxon>Clostridia</taxon>
        <taxon>Eubacteriales</taxon>
        <taxon>Oscillospiraceae</taxon>
        <taxon>Ruthenibacterium</taxon>
    </lineage>
</organism>
<dbReference type="GO" id="GO:0005737">
    <property type="term" value="C:cytoplasm"/>
    <property type="evidence" value="ECO:0007669"/>
    <property type="project" value="UniProtKB-SubCell"/>
</dbReference>
<evidence type="ECO:0000313" key="11">
    <source>
        <dbReference type="EMBL" id="MTS51709.1"/>
    </source>
</evidence>